<feature type="domain" description="DRBM" evidence="5">
    <location>
        <begin position="87"/>
        <end position="155"/>
    </location>
</feature>
<evidence type="ECO:0000256" key="2">
    <source>
        <dbReference type="ARBA" id="ARBA00022884"/>
    </source>
</evidence>
<dbReference type="Proteomes" id="UP000187406">
    <property type="component" value="Unassembled WGS sequence"/>
</dbReference>
<name>A0A1Q3B8C8_CEPFO</name>
<reference evidence="7" key="1">
    <citation type="submission" date="2016-04" db="EMBL/GenBank/DDBJ databases">
        <title>Cephalotus genome sequencing.</title>
        <authorList>
            <person name="Fukushima K."/>
            <person name="Hasebe M."/>
            <person name="Fang X."/>
        </authorList>
    </citation>
    <scope>NUCLEOTIDE SEQUENCE [LARGE SCALE GENOMIC DNA]</scope>
    <source>
        <strain evidence="7">cv. St1</strain>
    </source>
</reference>
<gene>
    <name evidence="6" type="ORF">CFOL_v3_07738</name>
</gene>
<dbReference type="PROSITE" id="PS50137">
    <property type="entry name" value="DS_RBD"/>
    <property type="match status" value="2"/>
</dbReference>
<keyword evidence="2 3" id="KW-0694">RNA-binding</keyword>
<evidence type="ECO:0000313" key="7">
    <source>
        <dbReference type="Proteomes" id="UP000187406"/>
    </source>
</evidence>
<dbReference type="Pfam" id="PF00035">
    <property type="entry name" value="dsrm"/>
    <property type="match status" value="2"/>
</dbReference>
<dbReference type="EMBL" id="BDDD01000337">
    <property type="protein sequence ID" value="GAV64220.1"/>
    <property type="molecule type" value="Genomic_DNA"/>
</dbReference>
<dbReference type="CDD" id="cd19907">
    <property type="entry name" value="DSRM_AtDRB-like_rpt1"/>
    <property type="match status" value="1"/>
</dbReference>
<dbReference type="SUPFAM" id="SSF54768">
    <property type="entry name" value="dsRNA-binding domain-like"/>
    <property type="match status" value="2"/>
</dbReference>
<feature type="domain" description="DRBM" evidence="5">
    <location>
        <begin position="1"/>
        <end position="70"/>
    </location>
</feature>
<accession>A0A1Q3B8C8</accession>
<dbReference type="InParanoid" id="A0A1Q3B8C8"/>
<evidence type="ECO:0000259" key="5">
    <source>
        <dbReference type="PROSITE" id="PS50137"/>
    </source>
</evidence>
<dbReference type="InterPro" id="IPR044450">
    <property type="entry name" value="AtDRB-like_DSRM_1"/>
</dbReference>
<comment type="caution">
    <text evidence="6">The sequence shown here is derived from an EMBL/GenBank/DDBJ whole genome shotgun (WGS) entry which is preliminary data.</text>
</comment>
<organism evidence="6 7">
    <name type="scientific">Cephalotus follicularis</name>
    <name type="common">Albany pitcher plant</name>
    <dbReference type="NCBI Taxonomy" id="3775"/>
    <lineage>
        <taxon>Eukaryota</taxon>
        <taxon>Viridiplantae</taxon>
        <taxon>Streptophyta</taxon>
        <taxon>Embryophyta</taxon>
        <taxon>Tracheophyta</taxon>
        <taxon>Spermatophyta</taxon>
        <taxon>Magnoliopsida</taxon>
        <taxon>eudicotyledons</taxon>
        <taxon>Gunneridae</taxon>
        <taxon>Pentapetalae</taxon>
        <taxon>rosids</taxon>
        <taxon>fabids</taxon>
        <taxon>Oxalidales</taxon>
        <taxon>Cephalotaceae</taxon>
        <taxon>Cephalotus</taxon>
    </lineage>
</organism>
<dbReference type="PANTHER" id="PTHR46031:SF40">
    <property type="entry name" value="DRBM DOMAIN-CONTAINING PROTEIN"/>
    <property type="match status" value="1"/>
</dbReference>
<keyword evidence="1" id="KW-0677">Repeat</keyword>
<proteinExistence type="predicted"/>
<dbReference type="AlphaFoldDB" id="A0A1Q3B8C8"/>
<dbReference type="GO" id="GO:0003725">
    <property type="term" value="F:double-stranded RNA binding"/>
    <property type="evidence" value="ECO:0007669"/>
    <property type="project" value="InterPro"/>
</dbReference>
<dbReference type="PANTHER" id="PTHR46031">
    <property type="match status" value="1"/>
</dbReference>
<dbReference type="CDD" id="cd19908">
    <property type="entry name" value="DSRM_AtDRB-like_rpt2"/>
    <property type="match status" value="1"/>
</dbReference>
<protein>
    <submittedName>
        <fullName evidence="6">Dsrm domain-containing protein</fullName>
    </submittedName>
</protein>
<dbReference type="SMART" id="SM00358">
    <property type="entry name" value="DSRM"/>
    <property type="match status" value="2"/>
</dbReference>
<evidence type="ECO:0000256" key="4">
    <source>
        <dbReference type="SAM" id="MobiDB-lite"/>
    </source>
</evidence>
<feature type="region of interest" description="Disordered" evidence="4">
    <location>
        <begin position="338"/>
        <end position="363"/>
    </location>
</feature>
<evidence type="ECO:0000256" key="1">
    <source>
        <dbReference type="ARBA" id="ARBA00022737"/>
    </source>
</evidence>
<sequence>MYKNQLQELAQRSCLNLPSYSCIREGPDHAPRFKATVNFNGETFESPAFCSTLRQAEHGAAEVALNTLVIRGPTSALASRVLDETGVYKNLLQETAHRAGLDLPVYTTVRAGPGPFPIFSCTVELAGMRFMGEQAGTKKHAQKNAAIAAWSALKIMAQQGSTSATSSFSPLGAKGNEDKEQVIVARFLASLQPSCSNKSVQNDCHQGHQISSPVCRDLTSQTQSLHYMHCQSWGYPRLSPESVVYHMWQQEQLLQLRNHLWLQVPLAPPCGPRLLPCVQTIVRPNPHLFVPSEQEPMPQGSRITISTSCPSLYSSNQLVPDPIKGSSTVTIQEIHKEKTEELSELSSPLILDPTVPSDTDGEPQIESAVKENEKRENRNLESKNDSVQLVESLTKQFECTPRSFNPGFGSVDFPCQNPHGFDSSLSNLGSQHPPRASAPRIFRPPSTAVTPVVIKTVGPRSQNLATKVPASFRMRTGVPSSSTRPMPERLNFGGVNPNFMPPPVRIRSVVPACSAPTRKIHNPTPEETISTRVKKDTVPEDVSMASSCLDELQI</sequence>
<dbReference type="STRING" id="3775.A0A1Q3B8C8"/>
<dbReference type="InterPro" id="IPR044451">
    <property type="entry name" value="AtDRB-like_DSRM_2"/>
</dbReference>
<keyword evidence="7" id="KW-1185">Reference proteome</keyword>
<dbReference type="InterPro" id="IPR014720">
    <property type="entry name" value="dsRBD_dom"/>
</dbReference>
<evidence type="ECO:0000313" key="6">
    <source>
        <dbReference type="EMBL" id="GAV64220.1"/>
    </source>
</evidence>
<dbReference type="FunFam" id="3.30.160.20:FF:000036">
    <property type="entry name" value="Double-stranded RNA-binding protein 2"/>
    <property type="match status" value="1"/>
</dbReference>
<dbReference type="OrthoDB" id="5988181at2759"/>
<evidence type="ECO:0000256" key="3">
    <source>
        <dbReference type="PROSITE-ProRule" id="PRU00266"/>
    </source>
</evidence>
<dbReference type="Gene3D" id="3.30.160.20">
    <property type="match status" value="2"/>
</dbReference>